<comment type="caution">
    <text evidence="2">The sequence shown here is derived from an EMBL/GenBank/DDBJ whole genome shotgun (WGS) entry which is preliminary data.</text>
</comment>
<protein>
    <submittedName>
        <fullName evidence="2">Uncharacterized protein</fullName>
    </submittedName>
</protein>
<evidence type="ECO:0000256" key="1">
    <source>
        <dbReference type="SAM" id="MobiDB-lite"/>
    </source>
</evidence>
<organism evidence="2 3">
    <name type="scientific">Platanthera zijinensis</name>
    <dbReference type="NCBI Taxonomy" id="2320716"/>
    <lineage>
        <taxon>Eukaryota</taxon>
        <taxon>Viridiplantae</taxon>
        <taxon>Streptophyta</taxon>
        <taxon>Embryophyta</taxon>
        <taxon>Tracheophyta</taxon>
        <taxon>Spermatophyta</taxon>
        <taxon>Magnoliopsida</taxon>
        <taxon>Liliopsida</taxon>
        <taxon>Asparagales</taxon>
        <taxon>Orchidaceae</taxon>
        <taxon>Orchidoideae</taxon>
        <taxon>Orchideae</taxon>
        <taxon>Orchidinae</taxon>
        <taxon>Platanthera</taxon>
    </lineage>
</organism>
<proteinExistence type="predicted"/>
<keyword evidence="3" id="KW-1185">Reference proteome</keyword>
<dbReference type="AlphaFoldDB" id="A0AAP0G9M0"/>
<feature type="region of interest" description="Disordered" evidence="1">
    <location>
        <begin position="1"/>
        <end position="28"/>
    </location>
</feature>
<dbReference type="EMBL" id="JBBWWQ010000005">
    <property type="protein sequence ID" value="KAK8946770.1"/>
    <property type="molecule type" value="Genomic_DNA"/>
</dbReference>
<accession>A0AAP0G9M0</accession>
<name>A0AAP0G9M0_9ASPA</name>
<gene>
    <name evidence="2" type="ORF">KSP39_PZI007224</name>
</gene>
<evidence type="ECO:0000313" key="2">
    <source>
        <dbReference type="EMBL" id="KAK8946770.1"/>
    </source>
</evidence>
<evidence type="ECO:0000313" key="3">
    <source>
        <dbReference type="Proteomes" id="UP001418222"/>
    </source>
</evidence>
<sequence>MATREGSQLRLVGRRHGMDSGESEEWDTRLFESTERKMSGEATVNGIEQSASNRKTAVGSFDPAVGEEKRYRLLRLAGMVLFLGFLAQASDDWC</sequence>
<reference evidence="2 3" key="1">
    <citation type="journal article" date="2022" name="Nat. Plants">
        <title>Genomes of leafy and leafless Platanthera orchids illuminate the evolution of mycoheterotrophy.</title>
        <authorList>
            <person name="Li M.H."/>
            <person name="Liu K.W."/>
            <person name="Li Z."/>
            <person name="Lu H.C."/>
            <person name="Ye Q.L."/>
            <person name="Zhang D."/>
            <person name="Wang J.Y."/>
            <person name="Li Y.F."/>
            <person name="Zhong Z.M."/>
            <person name="Liu X."/>
            <person name="Yu X."/>
            <person name="Liu D.K."/>
            <person name="Tu X.D."/>
            <person name="Liu B."/>
            <person name="Hao Y."/>
            <person name="Liao X.Y."/>
            <person name="Jiang Y.T."/>
            <person name="Sun W.H."/>
            <person name="Chen J."/>
            <person name="Chen Y.Q."/>
            <person name="Ai Y."/>
            <person name="Zhai J.W."/>
            <person name="Wu S.S."/>
            <person name="Zhou Z."/>
            <person name="Hsiao Y.Y."/>
            <person name="Wu W.L."/>
            <person name="Chen Y.Y."/>
            <person name="Lin Y.F."/>
            <person name="Hsu J.L."/>
            <person name="Li C.Y."/>
            <person name="Wang Z.W."/>
            <person name="Zhao X."/>
            <person name="Zhong W.Y."/>
            <person name="Ma X.K."/>
            <person name="Ma L."/>
            <person name="Huang J."/>
            <person name="Chen G.Z."/>
            <person name="Huang M.Z."/>
            <person name="Huang L."/>
            <person name="Peng D.H."/>
            <person name="Luo Y.B."/>
            <person name="Zou S.Q."/>
            <person name="Chen S.P."/>
            <person name="Lan S."/>
            <person name="Tsai W.C."/>
            <person name="Van de Peer Y."/>
            <person name="Liu Z.J."/>
        </authorList>
    </citation>
    <scope>NUCLEOTIDE SEQUENCE [LARGE SCALE GENOMIC DNA]</scope>
    <source>
        <strain evidence="2">Lor287</strain>
    </source>
</reference>
<dbReference type="Proteomes" id="UP001418222">
    <property type="component" value="Unassembled WGS sequence"/>
</dbReference>